<keyword evidence="9" id="KW-1185">Reference proteome</keyword>
<sequence length="158" mass="17624">MEFFLIRLISLSKKVSRQTEVVMFDGQIVVYKFIQGLSFFVTGGEEENELILESVLEGFSEAVACVLPSKKLNKRIALQNLDLIFLCLDEVIDEGIVLETDAKVIAEKVLGHEVEGDGQAWHSSEIRLNLPPHLTMSLQTLSGLLTTARDHIARSLLN</sequence>
<organism evidence="8 9">
    <name type="scientific">Eragrostis curvula</name>
    <name type="common">weeping love grass</name>
    <dbReference type="NCBI Taxonomy" id="38414"/>
    <lineage>
        <taxon>Eukaryota</taxon>
        <taxon>Viridiplantae</taxon>
        <taxon>Streptophyta</taxon>
        <taxon>Embryophyta</taxon>
        <taxon>Tracheophyta</taxon>
        <taxon>Spermatophyta</taxon>
        <taxon>Magnoliopsida</taxon>
        <taxon>Liliopsida</taxon>
        <taxon>Poales</taxon>
        <taxon>Poaceae</taxon>
        <taxon>PACMAD clade</taxon>
        <taxon>Chloridoideae</taxon>
        <taxon>Eragrostideae</taxon>
        <taxon>Eragrostidinae</taxon>
        <taxon>Eragrostis</taxon>
    </lineage>
</organism>
<proteinExistence type="inferred from homology"/>
<accession>A0A5J9VKT7</accession>
<dbReference type="InterPro" id="IPR011012">
    <property type="entry name" value="Longin-like_dom_sf"/>
</dbReference>
<evidence type="ECO:0000313" key="9">
    <source>
        <dbReference type="Proteomes" id="UP000324897"/>
    </source>
</evidence>
<comment type="similarity">
    <text evidence="2 6">Belongs to the adaptor complexes small subunit family.</text>
</comment>
<evidence type="ECO:0000313" key="8">
    <source>
        <dbReference type="EMBL" id="TVU36743.1"/>
    </source>
</evidence>
<dbReference type="InterPro" id="IPR039652">
    <property type="entry name" value="Coatomer_zeta"/>
</dbReference>
<dbReference type="GO" id="GO:0006890">
    <property type="term" value="P:retrograde vesicle-mediated transport, Golgi to endoplasmic reticulum"/>
    <property type="evidence" value="ECO:0007669"/>
    <property type="project" value="UniProtKB-UniRule"/>
</dbReference>
<evidence type="ECO:0000256" key="4">
    <source>
        <dbReference type="ARBA" id="ARBA00022490"/>
    </source>
</evidence>
<reference evidence="8 9" key="1">
    <citation type="journal article" date="2019" name="Sci. Rep.">
        <title>A high-quality genome of Eragrostis curvula grass provides insights into Poaceae evolution and supports new strategies to enhance forage quality.</title>
        <authorList>
            <person name="Carballo J."/>
            <person name="Santos B.A.C.M."/>
            <person name="Zappacosta D."/>
            <person name="Garbus I."/>
            <person name="Selva J.P."/>
            <person name="Gallo C.A."/>
            <person name="Diaz A."/>
            <person name="Albertini E."/>
            <person name="Caccamo M."/>
            <person name="Echenique V."/>
        </authorList>
    </citation>
    <scope>NUCLEOTIDE SEQUENCE [LARGE SCALE GENOMIC DNA]</scope>
    <source>
        <strain evidence="9">cv. Victoria</strain>
        <tissue evidence="8">Leaf</tissue>
    </source>
</reference>
<feature type="non-terminal residue" evidence="8">
    <location>
        <position position="1"/>
    </location>
</feature>
<comment type="subcellular location">
    <subcellularLocation>
        <location evidence="6">Cytoplasm</location>
    </subcellularLocation>
    <subcellularLocation>
        <location evidence="1 6">Golgi apparatus membrane</location>
        <topology evidence="1 6">Peripheral membrane protein</topology>
        <orientation evidence="6">Cytoplasmic side</orientation>
    </subcellularLocation>
    <subcellularLocation>
        <location evidence="6">Cytoplasmic vesicle</location>
        <location evidence="6">COPI-coated vesicle membrane</location>
        <topology evidence="6">Peripheral membrane protein</topology>
        <orientation evidence="6">Cytoplasmic side</orientation>
    </subcellularLocation>
</comment>
<dbReference type="InterPro" id="IPR022775">
    <property type="entry name" value="AP_mu_sigma_su"/>
</dbReference>
<dbReference type="Pfam" id="PF01217">
    <property type="entry name" value="Clat_adaptor_s"/>
    <property type="match status" value="1"/>
</dbReference>
<dbReference type="PANTHER" id="PTHR11043:SF17">
    <property type="entry name" value="COATOMER SUBUNIT ZETA-3"/>
    <property type="match status" value="1"/>
</dbReference>
<protein>
    <recommendedName>
        <fullName evidence="6">Coatomer subunit zeta</fullName>
    </recommendedName>
</protein>
<evidence type="ECO:0000259" key="7">
    <source>
        <dbReference type="Pfam" id="PF01217"/>
    </source>
</evidence>
<comment type="function">
    <text evidence="6">The zeta subunit may be involved in regulating the coat assembly and, hence, the rate of biosynthetic protein transport due to its association-dissociation properties with the coatomer complex.</text>
</comment>
<evidence type="ECO:0000256" key="6">
    <source>
        <dbReference type="RuleBase" id="RU366053"/>
    </source>
</evidence>
<evidence type="ECO:0000256" key="2">
    <source>
        <dbReference type="ARBA" id="ARBA00006972"/>
    </source>
</evidence>
<dbReference type="Proteomes" id="UP000324897">
    <property type="component" value="Unassembled WGS sequence"/>
</dbReference>
<dbReference type="Gramene" id="TVU36743">
    <property type="protein sequence ID" value="TVU36743"/>
    <property type="gene ID" value="EJB05_18689"/>
</dbReference>
<dbReference type="PANTHER" id="PTHR11043">
    <property type="entry name" value="ZETA-COAT PROTEIN"/>
    <property type="match status" value="1"/>
</dbReference>
<keyword evidence="6" id="KW-0931">ER-Golgi transport</keyword>
<evidence type="ECO:0000256" key="1">
    <source>
        <dbReference type="ARBA" id="ARBA00004395"/>
    </source>
</evidence>
<keyword evidence="5 6" id="KW-0472">Membrane</keyword>
<dbReference type="EMBL" id="RWGY01000009">
    <property type="protein sequence ID" value="TVU36743.1"/>
    <property type="molecule type" value="Genomic_DNA"/>
</dbReference>
<keyword evidence="6" id="KW-0968">Cytoplasmic vesicle</keyword>
<dbReference type="SUPFAM" id="SSF64356">
    <property type="entry name" value="SNARE-like"/>
    <property type="match status" value="1"/>
</dbReference>
<dbReference type="GO" id="GO:0000139">
    <property type="term" value="C:Golgi membrane"/>
    <property type="evidence" value="ECO:0007669"/>
    <property type="project" value="UniProtKB-SubCell"/>
</dbReference>
<gene>
    <name evidence="8" type="ORF">EJB05_18689</name>
</gene>
<dbReference type="OrthoDB" id="10249988at2759"/>
<comment type="caution">
    <text evidence="8">The sequence shown here is derived from an EMBL/GenBank/DDBJ whole genome shotgun (WGS) entry which is preliminary data.</text>
</comment>
<name>A0A5J9VKT7_9POAL</name>
<keyword evidence="6" id="KW-0333">Golgi apparatus</keyword>
<keyword evidence="6" id="KW-0653">Protein transport</keyword>
<evidence type="ECO:0000256" key="5">
    <source>
        <dbReference type="ARBA" id="ARBA00023136"/>
    </source>
</evidence>
<dbReference type="Gene3D" id="3.30.450.60">
    <property type="match status" value="1"/>
</dbReference>
<evidence type="ECO:0000256" key="3">
    <source>
        <dbReference type="ARBA" id="ARBA00011775"/>
    </source>
</evidence>
<dbReference type="GO" id="GO:0006891">
    <property type="term" value="P:intra-Golgi vesicle-mediated transport"/>
    <property type="evidence" value="ECO:0007669"/>
    <property type="project" value="TreeGrafter"/>
</dbReference>
<feature type="domain" description="AP complex mu/sigma subunit" evidence="7">
    <location>
        <begin position="15"/>
        <end position="109"/>
    </location>
</feature>
<comment type="subunit">
    <text evidence="3 6">Oligomeric complex that consists of at least the alpha, beta, beta', gamma, delta, epsilon and zeta subunits.</text>
</comment>
<keyword evidence="4 6" id="KW-0963">Cytoplasm</keyword>
<dbReference type="GO" id="GO:0006886">
    <property type="term" value="P:intracellular protein transport"/>
    <property type="evidence" value="ECO:0007669"/>
    <property type="project" value="TreeGrafter"/>
</dbReference>
<dbReference type="AlphaFoldDB" id="A0A5J9VKT7"/>
<keyword evidence="6" id="KW-0813">Transport</keyword>
<dbReference type="GO" id="GO:0030126">
    <property type="term" value="C:COPI vesicle coat"/>
    <property type="evidence" value="ECO:0007669"/>
    <property type="project" value="UniProtKB-UniRule"/>
</dbReference>